<sequence length="371" mass="40437">MNPPTLACASVGAPGFTGGRTLGYSAPVLPKDLLEPLGLDALLVTRPENVRYLSGFPHPEDAQVLITGEGAFLLTDPRYPEAERESRIPAKVLRREEREALLKTLKGRVGFEAEHLPYAALERLRELVPAEWVPTKGVVEKLRLRKTPEEVERIRKAQALAEEALAHVLPLLRPGVEEREIALEVEFFLKRRGAEGAAFPPIVASGERGALPHARASEKRLKAGELVTLDLGARLEGYHSDMTRTFALGRPKEELRRAYKAVAEALEAALAALAPGKTGKEVDAVARKVLEAHGLDRYFVHSLGHGVGLAVHEGPSLSPYGEDVLEPGMVVTVEPGVYLPGLGGVRLEELVLLTESGVELLSRFPRDFQEL</sequence>
<protein>
    <submittedName>
        <fullName evidence="5">Aminopeptidase YpdF</fullName>
    </submittedName>
</protein>
<reference evidence="5 6" key="1">
    <citation type="submission" date="2018-10" db="EMBL/GenBank/DDBJ databases">
        <authorList>
            <person name="Peiro R."/>
            <person name="Begona"/>
            <person name="Cbmso G."/>
            <person name="Lopez M."/>
            <person name="Gonzalez S."/>
            <person name="Sacristan E."/>
            <person name="Castillo E."/>
        </authorList>
    </citation>
    <scope>NUCLEOTIDE SEQUENCE [LARGE SCALE GENOMIC DNA]</scope>
    <source>
        <strain evidence="5">TTHNAR1</strain>
    </source>
</reference>
<dbReference type="Gene3D" id="3.40.350.10">
    <property type="entry name" value="Creatinase/prolidase N-terminal domain"/>
    <property type="match status" value="1"/>
</dbReference>
<name>A0A3P4ASA3_THETH</name>
<dbReference type="AlphaFoldDB" id="A0A3P4ASA3"/>
<dbReference type="GO" id="GO:0008235">
    <property type="term" value="F:metalloexopeptidase activity"/>
    <property type="evidence" value="ECO:0007669"/>
    <property type="project" value="UniProtKB-ARBA"/>
</dbReference>
<dbReference type="Gene3D" id="3.90.230.10">
    <property type="entry name" value="Creatinase/methionine aminopeptidase superfamily"/>
    <property type="match status" value="1"/>
</dbReference>
<organism evidence="5 6">
    <name type="scientific">Thermus thermophilus</name>
    <dbReference type="NCBI Taxonomy" id="274"/>
    <lineage>
        <taxon>Bacteria</taxon>
        <taxon>Thermotogati</taxon>
        <taxon>Deinococcota</taxon>
        <taxon>Deinococci</taxon>
        <taxon>Thermales</taxon>
        <taxon>Thermaceae</taxon>
        <taxon>Thermus</taxon>
    </lineage>
</organism>
<dbReference type="PROSITE" id="PS00491">
    <property type="entry name" value="PROLINE_PEPTIDASE"/>
    <property type="match status" value="1"/>
</dbReference>
<dbReference type="InterPro" id="IPR029149">
    <property type="entry name" value="Creatin/AminoP/Spt16_N"/>
</dbReference>
<keyword evidence="1" id="KW-0479">Metal-binding</keyword>
<keyword evidence="2" id="KW-0378">Hydrolase</keyword>
<dbReference type="SUPFAM" id="SSF55920">
    <property type="entry name" value="Creatinase/aminopeptidase"/>
    <property type="match status" value="1"/>
</dbReference>
<feature type="domain" description="Peptidase M24" evidence="3">
    <location>
        <begin position="152"/>
        <end position="355"/>
    </location>
</feature>
<evidence type="ECO:0000256" key="1">
    <source>
        <dbReference type="ARBA" id="ARBA00022723"/>
    </source>
</evidence>
<dbReference type="SUPFAM" id="SSF53092">
    <property type="entry name" value="Creatinase/prolidase N-terminal domain"/>
    <property type="match status" value="1"/>
</dbReference>
<dbReference type="EMBL" id="LR027517">
    <property type="protein sequence ID" value="VCU52933.1"/>
    <property type="molecule type" value="Genomic_DNA"/>
</dbReference>
<gene>
    <name evidence="5" type="primary">ypdF</name>
    <name evidence="5" type="ORF">TTHN1_00689</name>
</gene>
<evidence type="ECO:0000256" key="2">
    <source>
        <dbReference type="ARBA" id="ARBA00022801"/>
    </source>
</evidence>
<evidence type="ECO:0000259" key="3">
    <source>
        <dbReference type="Pfam" id="PF00557"/>
    </source>
</evidence>
<accession>A0A3P4ASA3</accession>
<dbReference type="Pfam" id="PF00557">
    <property type="entry name" value="Peptidase_M24"/>
    <property type="match status" value="1"/>
</dbReference>
<evidence type="ECO:0000313" key="6">
    <source>
        <dbReference type="Proteomes" id="UP000279841"/>
    </source>
</evidence>
<dbReference type="PRINTS" id="PR00599">
    <property type="entry name" value="MAPEPTIDASE"/>
</dbReference>
<dbReference type="PANTHER" id="PTHR46112:SF3">
    <property type="entry name" value="AMINOPEPTIDASE YPDF"/>
    <property type="match status" value="1"/>
</dbReference>
<dbReference type="InterPro" id="IPR001714">
    <property type="entry name" value="Pept_M24_MAP"/>
</dbReference>
<dbReference type="GO" id="GO:0046872">
    <property type="term" value="F:metal ion binding"/>
    <property type="evidence" value="ECO:0007669"/>
    <property type="project" value="UniProtKB-KW"/>
</dbReference>
<dbReference type="InterPro" id="IPR036005">
    <property type="entry name" value="Creatinase/aminopeptidase-like"/>
</dbReference>
<dbReference type="GO" id="GO:0004177">
    <property type="term" value="F:aminopeptidase activity"/>
    <property type="evidence" value="ECO:0007669"/>
    <property type="project" value="UniProtKB-KW"/>
</dbReference>
<dbReference type="InterPro" id="IPR001131">
    <property type="entry name" value="Peptidase_M24B_aminopep-P_CS"/>
</dbReference>
<evidence type="ECO:0000259" key="4">
    <source>
        <dbReference type="Pfam" id="PF01321"/>
    </source>
</evidence>
<dbReference type="Proteomes" id="UP000279841">
    <property type="component" value="Chromosome"/>
</dbReference>
<dbReference type="CDD" id="cd01092">
    <property type="entry name" value="APP-like"/>
    <property type="match status" value="1"/>
</dbReference>
<keyword evidence="5" id="KW-0645">Protease</keyword>
<dbReference type="InterPro" id="IPR050659">
    <property type="entry name" value="Peptidase_M24B"/>
</dbReference>
<dbReference type="InterPro" id="IPR000994">
    <property type="entry name" value="Pept_M24"/>
</dbReference>
<dbReference type="PANTHER" id="PTHR46112">
    <property type="entry name" value="AMINOPEPTIDASE"/>
    <property type="match status" value="1"/>
</dbReference>
<dbReference type="InterPro" id="IPR000587">
    <property type="entry name" value="Creatinase_N"/>
</dbReference>
<proteinExistence type="predicted"/>
<feature type="domain" description="Creatinase N-terminal" evidence="4">
    <location>
        <begin position="32"/>
        <end position="144"/>
    </location>
</feature>
<evidence type="ECO:0000313" key="5">
    <source>
        <dbReference type="EMBL" id="VCU52933.1"/>
    </source>
</evidence>
<dbReference type="Pfam" id="PF01321">
    <property type="entry name" value="Creatinase_N"/>
    <property type="match status" value="1"/>
</dbReference>
<keyword evidence="5" id="KW-0031">Aminopeptidase</keyword>